<dbReference type="PATRIC" id="fig|1125725.3.peg.40"/>
<protein>
    <recommendedName>
        <fullName evidence="1">diguanylate cyclase</fullName>
        <ecNumber evidence="1">2.7.7.65</ecNumber>
    </recommendedName>
</protein>
<dbReference type="PANTHER" id="PTHR45138:SF9">
    <property type="entry name" value="DIGUANYLATE CYCLASE DGCM-RELATED"/>
    <property type="match status" value="1"/>
</dbReference>
<evidence type="ECO:0000259" key="4">
    <source>
        <dbReference type="PROSITE" id="PS50887"/>
    </source>
</evidence>
<feature type="domain" description="GGDEF" evidence="4">
    <location>
        <begin position="254"/>
        <end position="388"/>
    </location>
</feature>
<dbReference type="PANTHER" id="PTHR45138">
    <property type="entry name" value="REGULATORY COMPONENTS OF SENSORY TRANSDUCTION SYSTEM"/>
    <property type="match status" value="1"/>
</dbReference>
<dbReference type="EC" id="2.7.7.65" evidence="1"/>
<dbReference type="Gene3D" id="3.30.70.270">
    <property type="match status" value="1"/>
</dbReference>
<evidence type="ECO:0000313" key="5">
    <source>
        <dbReference type="EMBL" id="ERF61935.1"/>
    </source>
</evidence>
<dbReference type="GO" id="GO:0005886">
    <property type="term" value="C:plasma membrane"/>
    <property type="evidence" value="ECO:0007669"/>
    <property type="project" value="TreeGrafter"/>
</dbReference>
<dbReference type="GO" id="GO:1902201">
    <property type="term" value="P:negative regulation of bacterial-type flagellum-dependent cell motility"/>
    <property type="evidence" value="ECO:0007669"/>
    <property type="project" value="TreeGrafter"/>
</dbReference>
<evidence type="ECO:0000256" key="1">
    <source>
        <dbReference type="ARBA" id="ARBA00012528"/>
    </source>
</evidence>
<dbReference type="EMBL" id="AUZJ01000002">
    <property type="protein sequence ID" value="ERF61935.1"/>
    <property type="molecule type" value="Genomic_DNA"/>
</dbReference>
<dbReference type="GO" id="GO:0052621">
    <property type="term" value="F:diguanylate cyclase activity"/>
    <property type="evidence" value="ECO:0007669"/>
    <property type="project" value="UniProtKB-EC"/>
</dbReference>
<comment type="catalytic activity">
    <reaction evidence="2">
        <text>2 GTP = 3',3'-c-di-GMP + 2 diphosphate</text>
        <dbReference type="Rhea" id="RHEA:24898"/>
        <dbReference type="ChEBI" id="CHEBI:33019"/>
        <dbReference type="ChEBI" id="CHEBI:37565"/>
        <dbReference type="ChEBI" id="CHEBI:58805"/>
        <dbReference type="EC" id="2.7.7.65"/>
    </reaction>
</comment>
<feature type="transmembrane region" description="Helical" evidence="3">
    <location>
        <begin position="6"/>
        <end position="27"/>
    </location>
</feature>
<dbReference type="InterPro" id="IPR029787">
    <property type="entry name" value="Nucleotide_cyclase"/>
</dbReference>
<dbReference type="SUPFAM" id="SSF55073">
    <property type="entry name" value="Nucleotide cyclase"/>
    <property type="match status" value="1"/>
</dbReference>
<evidence type="ECO:0000256" key="2">
    <source>
        <dbReference type="ARBA" id="ARBA00034247"/>
    </source>
</evidence>
<dbReference type="InterPro" id="IPR000160">
    <property type="entry name" value="GGDEF_dom"/>
</dbReference>
<dbReference type="CDD" id="cd01949">
    <property type="entry name" value="GGDEF"/>
    <property type="match status" value="1"/>
</dbReference>
<organism evidence="5 7">
    <name type="scientific">Treponema socranskii subsp. socranskii VPI DR56BR1116 = ATCC 35536</name>
    <dbReference type="NCBI Taxonomy" id="1125725"/>
    <lineage>
        <taxon>Bacteria</taxon>
        <taxon>Pseudomonadati</taxon>
        <taxon>Spirochaetota</taxon>
        <taxon>Spirochaetia</taxon>
        <taxon>Spirochaetales</taxon>
        <taxon>Treponemataceae</taxon>
        <taxon>Treponema</taxon>
    </lineage>
</organism>
<dbReference type="STRING" id="1125725.HMPREF1325_1784"/>
<feature type="transmembrane region" description="Helical" evidence="3">
    <location>
        <begin position="110"/>
        <end position="135"/>
    </location>
</feature>
<name>U2MML5_TRESO</name>
<dbReference type="EMBL" id="AVQI01000067">
    <property type="protein sequence ID" value="ERK00494.1"/>
    <property type="molecule type" value="Genomic_DNA"/>
</dbReference>
<dbReference type="InterPro" id="IPR050469">
    <property type="entry name" value="Diguanylate_Cyclase"/>
</dbReference>
<keyword evidence="3" id="KW-0812">Transmembrane</keyword>
<reference evidence="7 8" key="1">
    <citation type="submission" date="2013-08" db="EMBL/GenBank/DDBJ databases">
        <authorList>
            <person name="Durkin A.S."/>
            <person name="Haft D.R."/>
            <person name="McCorrison J."/>
            <person name="Torralba M."/>
            <person name="Gillis M."/>
            <person name="Haft D.H."/>
            <person name="Methe B."/>
            <person name="Sutton G."/>
            <person name="Nelson K.E."/>
        </authorList>
    </citation>
    <scope>NUCLEOTIDE SEQUENCE [LARGE SCALE GENOMIC DNA]</scope>
    <source>
        <strain evidence="6 8">ATCC 35536</strain>
        <strain evidence="5 7">VPI DR56BR1116</strain>
    </source>
</reference>
<dbReference type="eggNOG" id="COG2199">
    <property type="taxonomic scope" value="Bacteria"/>
</dbReference>
<dbReference type="RefSeq" id="WP_021329199.1">
    <property type="nucleotide sequence ID" value="NZ_AUZJ01000002.1"/>
</dbReference>
<dbReference type="OrthoDB" id="9779586at2"/>
<keyword evidence="3" id="KW-1133">Transmembrane helix</keyword>
<feature type="transmembrane region" description="Helical" evidence="3">
    <location>
        <begin position="147"/>
        <end position="167"/>
    </location>
</feature>
<evidence type="ECO:0000313" key="7">
    <source>
        <dbReference type="Proteomes" id="UP000016412"/>
    </source>
</evidence>
<evidence type="ECO:0000313" key="8">
    <source>
        <dbReference type="Proteomes" id="UP000016646"/>
    </source>
</evidence>
<dbReference type="Proteomes" id="UP000016646">
    <property type="component" value="Unassembled WGS sequence"/>
</dbReference>
<keyword evidence="3" id="KW-0472">Membrane</keyword>
<sequence>MIFTYVVAYFSVTVICFAIAVVIGTKLTRDVGSESEMRAFKGVISGYAVFLITNGVWVWCNYGYLPAVWGYPLSSMNIIALSLCAFFWFQYAELKLHSPLWQSKVFRCLYPVPMCIIVLLSLSSPFTGWLFYYSAAGNYVHGPLYDIQLVLDIFYLAFASVHAAVASKRIKNAAKKKEYFMLIAFLFCPFIAGGIDAIIPDLPILEMAMLFAIFIVFANLQESQIYSDALTGLNNRRLADEWLLNRLPSVSALRPLYFFITDINSFKHINDTYGHLEGDNAIKTVAETFQDIGRLYHSFIARWGGDEFIIIAEAQHIPDPESFMQTIRNMIAEKSQERALPYALTLSIGYTKCTTADEHPASLIGRADDMLYRDKNTYYRTRKQSRRRTKADGISDIRR</sequence>
<keyword evidence="8" id="KW-1185">Reference proteome</keyword>
<feature type="transmembrane region" description="Helical" evidence="3">
    <location>
        <begin position="179"/>
        <end position="198"/>
    </location>
</feature>
<dbReference type="Proteomes" id="UP000016412">
    <property type="component" value="Unassembled WGS sequence"/>
</dbReference>
<comment type="caution">
    <text evidence="5">The sequence shown here is derived from an EMBL/GenBank/DDBJ whole genome shotgun (WGS) entry which is preliminary data.</text>
</comment>
<feature type="transmembrane region" description="Helical" evidence="3">
    <location>
        <begin position="204"/>
        <end position="220"/>
    </location>
</feature>
<gene>
    <name evidence="6" type="ORF">HMPREF0860_1112</name>
    <name evidence="5" type="ORF">HMPREF1325_1784</name>
</gene>
<dbReference type="AlphaFoldDB" id="U2MML5"/>
<accession>U2MML5</accession>
<dbReference type="PROSITE" id="PS50887">
    <property type="entry name" value="GGDEF"/>
    <property type="match status" value="1"/>
</dbReference>
<evidence type="ECO:0000256" key="3">
    <source>
        <dbReference type="SAM" id="Phobius"/>
    </source>
</evidence>
<feature type="transmembrane region" description="Helical" evidence="3">
    <location>
        <begin position="71"/>
        <end position="89"/>
    </location>
</feature>
<feature type="transmembrane region" description="Helical" evidence="3">
    <location>
        <begin position="39"/>
        <end position="59"/>
    </location>
</feature>
<dbReference type="NCBIfam" id="TIGR00254">
    <property type="entry name" value="GGDEF"/>
    <property type="match status" value="1"/>
</dbReference>
<dbReference type="InterPro" id="IPR043128">
    <property type="entry name" value="Rev_trsase/Diguanyl_cyclase"/>
</dbReference>
<dbReference type="Pfam" id="PF00990">
    <property type="entry name" value="GGDEF"/>
    <property type="match status" value="1"/>
</dbReference>
<dbReference type="GO" id="GO:0043709">
    <property type="term" value="P:cell adhesion involved in single-species biofilm formation"/>
    <property type="evidence" value="ECO:0007669"/>
    <property type="project" value="TreeGrafter"/>
</dbReference>
<evidence type="ECO:0000313" key="6">
    <source>
        <dbReference type="EMBL" id="ERK00494.1"/>
    </source>
</evidence>
<proteinExistence type="predicted"/>
<dbReference type="SMART" id="SM00267">
    <property type="entry name" value="GGDEF"/>
    <property type="match status" value="1"/>
</dbReference>